<dbReference type="PATRIC" id="fig|145458.7.peg.1580"/>
<dbReference type="AlphaFoldDB" id="A0A0C5BFA2"/>
<evidence type="ECO:0000313" key="2">
    <source>
        <dbReference type="EMBL" id="PPI15448.1"/>
    </source>
</evidence>
<accession>A0A0C5BFA2</accession>
<comment type="caution">
    <text evidence="1">The sequence shown here is derived from an EMBL/GenBank/DDBJ whole genome shotgun (WGS) entry which is preliminary data.</text>
</comment>
<dbReference type="Proteomes" id="UP000052979">
    <property type="component" value="Unassembled WGS sequence"/>
</dbReference>
<dbReference type="STRING" id="145458.APU90_10170"/>
<reference evidence="2 4" key="2">
    <citation type="submission" date="2018-02" db="EMBL/GenBank/DDBJ databases">
        <title>Bacteriophage NCPPB3778 and a type I-E CRISPR drive the evolution of the US Biological Select Agent, Rathayibacter toxicus.</title>
        <authorList>
            <person name="Davis E.W.II."/>
            <person name="Tabima J.F."/>
            <person name="Weisberg A.J."/>
            <person name="Lopes L.D."/>
            <person name="Wiseman M.S."/>
            <person name="Wiseman M.S."/>
            <person name="Pupko T."/>
            <person name="Belcher M.S."/>
            <person name="Sechler A.J."/>
            <person name="Tancos M.A."/>
            <person name="Schroeder B.K."/>
            <person name="Murray T.D."/>
            <person name="Luster D.G."/>
            <person name="Schneider W.L."/>
            <person name="Rogers E."/>
            <person name="Andreote F.D."/>
            <person name="Grunwald N.J."/>
            <person name="Putnam M.L."/>
            <person name="Chang J.H."/>
        </authorList>
    </citation>
    <scope>NUCLEOTIDE SEQUENCE [LARGE SCALE GENOMIC DNA]</scope>
    <source>
        <strain evidence="2 4">FH99</strain>
    </source>
</reference>
<gene>
    <name evidence="2" type="ORF">C5C51_06705</name>
    <name evidence="1" type="ORF">VT73_06555</name>
</gene>
<reference evidence="1 3" key="1">
    <citation type="submission" date="2015-04" db="EMBL/GenBank/DDBJ databases">
        <title>Draft genome sequence of Rathayibacter toxicus strain FH-142 (AKA 70134 or CS 32), a Western Australian isolate.</title>
        <authorList>
            <consortium name="Consortium for Microbial Forensics and Genomics (microFORGE)"/>
            <person name="Knight B.M."/>
            <person name="Roberts D.P."/>
            <person name="Lin D."/>
            <person name="Hari K."/>
            <person name="Fletcher J."/>
            <person name="Melcher U."/>
            <person name="Blagden T."/>
            <person name="Luster D.G."/>
            <person name="Sechler A.J."/>
            <person name="Schneider W.L."/>
            <person name="Winegar R.A."/>
        </authorList>
    </citation>
    <scope>NUCLEOTIDE SEQUENCE [LARGE SCALE GENOMIC DNA]</scope>
    <source>
        <strain evidence="1 3">FH142</strain>
    </source>
</reference>
<dbReference type="EMBL" id="PSWU01000007">
    <property type="protein sequence ID" value="PPI15448.1"/>
    <property type="molecule type" value="Genomic_DNA"/>
</dbReference>
<dbReference type="KEGG" id="rtx:TI83_06920"/>
<dbReference type="Proteomes" id="UP000237966">
    <property type="component" value="Unassembled WGS sequence"/>
</dbReference>
<sequence>MILRMSSAPPAPVQGMASSPFFWPVGPRLRRAVAAVPLCEDADETERGAQDHIGAMTLHCRVRASGGSHATRTTMKGTT</sequence>
<evidence type="ECO:0000313" key="1">
    <source>
        <dbReference type="EMBL" id="KKM45296.1"/>
    </source>
</evidence>
<proteinExistence type="predicted"/>
<organism evidence="1 3">
    <name type="scientific">Rathayibacter toxicus</name>
    <dbReference type="NCBI Taxonomy" id="145458"/>
    <lineage>
        <taxon>Bacteria</taxon>
        <taxon>Bacillati</taxon>
        <taxon>Actinomycetota</taxon>
        <taxon>Actinomycetes</taxon>
        <taxon>Micrococcales</taxon>
        <taxon>Microbacteriaceae</taxon>
        <taxon>Rathayibacter</taxon>
    </lineage>
</organism>
<name>A0A0C5BFA2_9MICO</name>
<evidence type="ECO:0000313" key="4">
    <source>
        <dbReference type="Proteomes" id="UP000237966"/>
    </source>
</evidence>
<keyword evidence="3" id="KW-1185">Reference proteome</keyword>
<protein>
    <submittedName>
        <fullName evidence="1">Uncharacterized protein</fullName>
    </submittedName>
</protein>
<evidence type="ECO:0000313" key="3">
    <source>
        <dbReference type="Proteomes" id="UP000052979"/>
    </source>
</evidence>
<dbReference type="EMBL" id="LBFI01000044">
    <property type="protein sequence ID" value="KKM45296.1"/>
    <property type="molecule type" value="Genomic_DNA"/>
</dbReference>